<dbReference type="InterPro" id="IPR036412">
    <property type="entry name" value="HAD-like_sf"/>
</dbReference>
<dbReference type="InterPro" id="IPR023214">
    <property type="entry name" value="HAD_sf"/>
</dbReference>
<dbReference type="Proteomes" id="UP001211173">
    <property type="component" value="Unassembled WGS sequence"/>
</dbReference>
<evidence type="ECO:0000256" key="1">
    <source>
        <dbReference type="SAM" id="MobiDB-lite"/>
    </source>
</evidence>
<accession>A0AAW6CHP4</accession>
<feature type="region of interest" description="Disordered" evidence="1">
    <location>
        <begin position="1"/>
        <end position="20"/>
    </location>
</feature>
<protein>
    <recommendedName>
        <fullName evidence="4">Haloacid dehalogenase-like hydrolase</fullName>
    </recommendedName>
</protein>
<name>A0AAW6CHP4_FLAPL</name>
<dbReference type="SUPFAM" id="SSF56784">
    <property type="entry name" value="HAD-like"/>
    <property type="match status" value="1"/>
</dbReference>
<proteinExistence type="predicted"/>
<evidence type="ECO:0008006" key="4">
    <source>
        <dbReference type="Google" id="ProtNLM"/>
    </source>
</evidence>
<evidence type="ECO:0000313" key="2">
    <source>
        <dbReference type="EMBL" id="MDB7934058.1"/>
    </source>
</evidence>
<sequence>MNEMNANAVETKEPENATAATPPKIIAVDFDGCLAVNKWPEVGEPIWKNINRLKEEQANGTKVILWTNRVGEPLEKAVSFCKEHDIHLDAVNENLPEIIEAFGGDCRKVFANEYWDDRAVLMDEEENRWASQEVEMACQREKEASEDTDDWAYGVACYKSALRAFECLYRDGHSGFSIQITKSILNRLIDGKCLTPIEDTPDIWSDITSECNWKEGYQEYQCKRMSSLFKEVAPDGTATYSDTERVCGININTPNAAFSNGFMTRLVDKIFPITMPYLPAGKKYRVFSEDFLVDPKNGDYDTVGYHYILTPDDKKVELNRYFKEEDGKMVQIEKAEYEERKAKRVTKK</sequence>
<organism evidence="2 3">
    <name type="scientific">Flavonifractor plautii</name>
    <name type="common">Fusobacterium plautii</name>
    <dbReference type="NCBI Taxonomy" id="292800"/>
    <lineage>
        <taxon>Bacteria</taxon>
        <taxon>Bacillati</taxon>
        <taxon>Bacillota</taxon>
        <taxon>Clostridia</taxon>
        <taxon>Eubacteriales</taxon>
        <taxon>Oscillospiraceae</taxon>
        <taxon>Flavonifractor</taxon>
    </lineage>
</organism>
<dbReference type="InterPro" id="IPR057383">
    <property type="entry name" value="Tad3"/>
</dbReference>
<evidence type="ECO:0000313" key="3">
    <source>
        <dbReference type="Proteomes" id="UP001211173"/>
    </source>
</evidence>
<dbReference type="RefSeq" id="WP_195308483.1">
    <property type="nucleotide sequence ID" value="NZ_JADMSX010000022.1"/>
</dbReference>
<gene>
    <name evidence="2" type="ORF">PNE06_13330</name>
</gene>
<dbReference type="Pfam" id="PF25185">
    <property type="entry name" value="Tad3"/>
    <property type="match status" value="1"/>
</dbReference>
<dbReference type="Gene3D" id="3.40.50.1000">
    <property type="entry name" value="HAD superfamily/HAD-like"/>
    <property type="match status" value="1"/>
</dbReference>
<dbReference type="EMBL" id="JAQLWV010000019">
    <property type="protein sequence ID" value="MDB7934058.1"/>
    <property type="molecule type" value="Genomic_DNA"/>
</dbReference>
<reference evidence="2" key="1">
    <citation type="submission" date="2023-01" db="EMBL/GenBank/DDBJ databases">
        <title>Human gut microbiome strain richness.</title>
        <authorList>
            <person name="Chen-Liaw A."/>
        </authorList>
    </citation>
    <scope>NUCLEOTIDE SEQUENCE</scope>
    <source>
        <strain evidence="2">1001287st1_F4_1001285I_161205</strain>
    </source>
</reference>
<dbReference type="AlphaFoldDB" id="A0AAW6CHP4"/>
<comment type="caution">
    <text evidence="2">The sequence shown here is derived from an EMBL/GenBank/DDBJ whole genome shotgun (WGS) entry which is preliminary data.</text>
</comment>